<dbReference type="HOGENOM" id="CLU_3239431_0_0_10"/>
<keyword evidence="2" id="KW-1185">Reference proteome</keyword>
<organism evidence="1 2">
    <name type="scientific">Saprospira grandis (strain Lewin)</name>
    <dbReference type="NCBI Taxonomy" id="984262"/>
    <lineage>
        <taxon>Bacteria</taxon>
        <taxon>Pseudomonadati</taxon>
        <taxon>Bacteroidota</taxon>
        <taxon>Saprospiria</taxon>
        <taxon>Saprospirales</taxon>
        <taxon>Saprospiraceae</taxon>
        <taxon>Saprospira</taxon>
    </lineage>
</organism>
<evidence type="ECO:0000313" key="1">
    <source>
        <dbReference type="EMBL" id="AFC26720.1"/>
    </source>
</evidence>
<reference evidence="1 2" key="1">
    <citation type="journal article" date="2012" name="Stand. Genomic Sci.">
        <title>Complete genome sequencing and analysis of Saprospira grandis str. Lewin, a predatory marine bacterium.</title>
        <authorList>
            <person name="Saw J.H."/>
            <person name="Yuryev A."/>
            <person name="Kanbe M."/>
            <person name="Hou S."/>
            <person name="Young A.G."/>
            <person name="Aizawa S."/>
            <person name="Alam M."/>
        </authorList>
    </citation>
    <scope>NUCLEOTIDE SEQUENCE [LARGE SCALE GENOMIC DNA]</scope>
    <source>
        <strain evidence="1 2">Lewin</strain>
    </source>
</reference>
<accession>H6L8J5</accession>
<sequence>MDLGLARPAGGPGCAAARCSLGPAQKSEAFLRGLALRATAYHP</sequence>
<dbReference type="STRING" id="984262.SGRA_4005"/>
<dbReference type="AlphaFoldDB" id="H6L8J5"/>
<name>H6L8J5_SAPGL</name>
<protein>
    <submittedName>
        <fullName evidence="1">Uncharacterized protein</fullName>
    </submittedName>
</protein>
<gene>
    <name evidence="1" type="ordered locus">SGRA_4005</name>
</gene>
<proteinExistence type="predicted"/>
<evidence type="ECO:0000313" key="2">
    <source>
        <dbReference type="Proteomes" id="UP000007519"/>
    </source>
</evidence>
<dbReference type="KEGG" id="sgn:SGRA_4005"/>
<dbReference type="EMBL" id="CP002831">
    <property type="protein sequence ID" value="AFC26720.1"/>
    <property type="molecule type" value="Genomic_DNA"/>
</dbReference>
<dbReference type="Proteomes" id="UP000007519">
    <property type="component" value="Chromosome"/>
</dbReference>